<evidence type="ECO:0000313" key="2">
    <source>
        <dbReference type="Proteomes" id="UP000016584"/>
    </source>
</evidence>
<gene>
    <name evidence="1" type="ORF">M472_02405</name>
</gene>
<dbReference type="PATRIC" id="fig|1346330.5.peg.4348"/>
<organism evidence="1 2">
    <name type="scientific">Sphingobacterium paucimobilis HER1398</name>
    <dbReference type="NCBI Taxonomy" id="1346330"/>
    <lineage>
        <taxon>Bacteria</taxon>
        <taxon>Pseudomonadati</taxon>
        <taxon>Bacteroidota</taxon>
        <taxon>Sphingobacteriia</taxon>
        <taxon>Sphingobacteriales</taxon>
        <taxon>Sphingobacteriaceae</taxon>
        <taxon>Sphingobacterium</taxon>
    </lineage>
</organism>
<proteinExistence type="predicted"/>
<name>U2HQR1_9SPHI</name>
<accession>U2HQR1</accession>
<comment type="caution">
    <text evidence="1">The sequence shown here is derived from an EMBL/GenBank/DDBJ whole genome shotgun (WGS) entry which is preliminary data.</text>
</comment>
<protein>
    <submittedName>
        <fullName evidence="1">Uncharacterized protein</fullName>
    </submittedName>
</protein>
<reference evidence="1 2" key="1">
    <citation type="journal article" date="2013" name="Genome Announc.">
        <title>The Draft Genome Sequence of Sphingomonas paucimobilis Strain HER1398 (Proteobacteria), Host to the Giant PAU Phage, Indicates That It Is a Member of the Genus Sphingobacterium (Bacteroidetes).</title>
        <authorList>
            <person name="White R.A.III."/>
            <person name="Suttle C.A."/>
        </authorList>
    </citation>
    <scope>NUCLEOTIDE SEQUENCE [LARGE SCALE GENOMIC DNA]</scope>
    <source>
        <strain evidence="1 2">HER1398</strain>
    </source>
</reference>
<dbReference type="AlphaFoldDB" id="U2HQR1"/>
<evidence type="ECO:0000313" key="1">
    <source>
        <dbReference type="EMBL" id="ERJ57610.1"/>
    </source>
</evidence>
<dbReference type="Proteomes" id="UP000016584">
    <property type="component" value="Unassembled WGS sequence"/>
</dbReference>
<keyword evidence="2" id="KW-1185">Reference proteome</keyword>
<sequence length="39" mass="4545">MGMTAGNPSLSAKETFIERWRFFAFKRDENQKGWTGFDS</sequence>
<dbReference type="EMBL" id="ATDL01000022">
    <property type="protein sequence ID" value="ERJ57610.1"/>
    <property type="molecule type" value="Genomic_DNA"/>
</dbReference>